<keyword evidence="2" id="KW-1185">Reference proteome</keyword>
<proteinExistence type="predicted"/>
<feature type="non-terminal residue" evidence="1">
    <location>
        <position position="183"/>
    </location>
</feature>
<evidence type="ECO:0000313" key="2">
    <source>
        <dbReference type="Proteomes" id="UP000789920"/>
    </source>
</evidence>
<evidence type="ECO:0000313" key="1">
    <source>
        <dbReference type="EMBL" id="CAG8789294.1"/>
    </source>
</evidence>
<sequence length="183" mass="21225">KIKLVRQNETNNQMMSVWAIGSYIGQDDNEIEMTIYIPINPEDHDPDTQAIFKRDEYYLIGGKIISTHYAGITRPKMTVSASKYLIFLNKDSMSNKSPLKVSLVGIPQKMPTEFNDTDAILETVMTDYINGQEREYTINIVFPYNNPRFSHLKTTIRPYESEIFIIGLMEIIDHNLYVYTKEI</sequence>
<gene>
    <name evidence="1" type="ORF">RPERSI_LOCUS18863</name>
</gene>
<organism evidence="1 2">
    <name type="scientific">Racocetra persica</name>
    <dbReference type="NCBI Taxonomy" id="160502"/>
    <lineage>
        <taxon>Eukaryota</taxon>
        <taxon>Fungi</taxon>
        <taxon>Fungi incertae sedis</taxon>
        <taxon>Mucoromycota</taxon>
        <taxon>Glomeromycotina</taxon>
        <taxon>Glomeromycetes</taxon>
        <taxon>Diversisporales</taxon>
        <taxon>Gigasporaceae</taxon>
        <taxon>Racocetra</taxon>
    </lineage>
</organism>
<name>A0ACA9RF83_9GLOM</name>
<dbReference type="EMBL" id="CAJVQC010050610">
    <property type="protein sequence ID" value="CAG8789294.1"/>
    <property type="molecule type" value="Genomic_DNA"/>
</dbReference>
<protein>
    <submittedName>
        <fullName evidence="1">4848_t:CDS:1</fullName>
    </submittedName>
</protein>
<dbReference type="Proteomes" id="UP000789920">
    <property type="component" value="Unassembled WGS sequence"/>
</dbReference>
<reference evidence="1" key="1">
    <citation type="submission" date="2021-06" db="EMBL/GenBank/DDBJ databases">
        <authorList>
            <person name="Kallberg Y."/>
            <person name="Tangrot J."/>
            <person name="Rosling A."/>
        </authorList>
    </citation>
    <scope>NUCLEOTIDE SEQUENCE</scope>
    <source>
        <strain evidence="1">MA461A</strain>
    </source>
</reference>
<feature type="non-terminal residue" evidence="1">
    <location>
        <position position="1"/>
    </location>
</feature>
<accession>A0ACA9RF83</accession>
<comment type="caution">
    <text evidence="1">The sequence shown here is derived from an EMBL/GenBank/DDBJ whole genome shotgun (WGS) entry which is preliminary data.</text>
</comment>